<dbReference type="SUPFAM" id="SSF46785">
    <property type="entry name" value="Winged helix' DNA-binding domain"/>
    <property type="match status" value="1"/>
</dbReference>
<evidence type="ECO:0000256" key="3">
    <source>
        <dbReference type="ARBA" id="ARBA00023163"/>
    </source>
</evidence>
<dbReference type="NCBIfam" id="NF033788">
    <property type="entry name" value="HTH_metalloreg"/>
    <property type="match status" value="1"/>
</dbReference>
<sequence length="138" mass="15257">MRILDNDLENPAEVMKALADVTRLRVLNLLIERECCVCEVVQALGISQTRASRNLSQLYQAGLLEYRRDGPWTIYYLSPETGAGYRKLVVEAVDLALADSDLAAADRRRLRQNGRLCPPSSTGEPAEPAEASCPPTVR</sequence>
<dbReference type="RefSeq" id="WP_353713744.1">
    <property type="nucleotide sequence ID" value="NZ_CP159307.1"/>
</dbReference>
<name>A0AAU8G8J9_9CHLR</name>
<dbReference type="InterPro" id="IPR036388">
    <property type="entry name" value="WH-like_DNA-bd_sf"/>
</dbReference>
<dbReference type="GO" id="GO:0003700">
    <property type="term" value="F:DNA-binding transcription factor activity"/>
    <property type="evidence" value="ECO:0007669"/>
    <property type="project" value="InterPro"/>
</dbReference>
<keyword evidence="1" id="KW-0805">Transcription regulation</keyword>
<reference evidence="6" key="1">
    <citation type="submission" date="2024-06" db="EMBL/GenBank/DDBJ databases">
        <title>A Novel Isolate, Dehalogenimonas sp. Strain 4OHTPN, Dechlorinates Aromatic 4 Hydroxy chlorothalonil by a Novel Reductive Dehalogenase.</title>
        <authorList>
            <person name="Liu G."/>
        </authorList>
    </citation>
    <scope>NUCLEOTIDE SEQUENCE</scope>
    <source>
        <strain evidence="6">4OHTPN</strain>
    </source>
</reference>
<gene>
    <name evidence="6" type="ORF">ABV300_04615</name>
</gene>
<feature type="domain" description="HTH arsR-type" evidence="5">
    <location>
        <begin position="3"/>
        <end position="100"/>
    </location>
</feature>
<dbReference type="Pfam" id="PF01022">
    <property type="entry name" value="HTH_5"/>
    <property type="match status" value="1"/>
</dbReference>
<organism evidence="6">
    <name type="scientific">Dehalogenimonas sp. 4OHTPN</name>
    <dbReference type="NCBI Taxonomy" id="3166643"/>
    <lineage>
        <taxon>Bacteria</taxon>
        <taxon>Bacillati</taxon>
        <taxon>Chloroflexota</taxon>
        <taxon>Dehalococcoidia</taxon>
        <taxon>Dehalococcoidales</taxon>
        <taxon>Dehalococcoidaceae</taxon>
        <taxon>Dehalogenimonas</taxon>
    </lineage>
</organism>
<dbReference type="InterPro" id="IPR036390">
    <property type="entry name" value="WH_DNA-bd_sf"/>
</dbReference>
<dbReference type="InterPro" id="IPR011991">
    <property type="entry name" value="ArsR-like_HTH"/>
</dbReference>
<dbReference type="Gene3D" id="1.10.10.10">
    <property type="entry name" value="Winged helix-like DNA-binding domain superfamily/Winged helix DNA-binding domain"/>
    <property type="match status" value="1"/>
</dbReference>
<dbReference type="EMBL" id="CP159307">
    <property type="protein sequence ID" value="XCH32464.1"/>
    <property type="molecule type" value="Genomic_DNA"/>
</dbReference>
<dbReference type="SMART" id="SM00418">
    <property type="entry name" value="HTH_ARSR"/>
    <property type="match status" value="1"/>
</dbReference>
<dbReference type="CDD" id="cd00090">
    <property type="entry name" value="HTH_ARSR"/>
    <property type="match status" value="1"/>
</dbReference>
<evidence type="ECO:0000256" key="1">
    <source>
        <dbReference type="ARBA" id="ARBA00023015"/>
    </source>
</evidence>
<dbReference type="AlphaFoldDB" id="A0AAU8G8J9"/>
<dbReference type="InterPro" id="IPR051011">
    <property type="entry name" value="Metal_resp_trans_reg"/>
</dbReference>
<accession>A0AAU8G8J9</accession>
<dbReference type="PRINTS" id="PR00778">
    <property type="entry name" value="HTHARSR"/>
</dbReference>
<evidence type="ECO:0000313" key="6">
    <source>
        <dbReference type="EMBL" id="XCH32464.1"/>
    </source>
</evidence>
<feature type="compositionally biased region" description="Low complexity" evidence="4">
    <location>
        <begin position="124"/>
        <end position="138"/>
    </location>
</feature>
<evidence type="ECO:0000256" key="2">
    <source>
        <dbReference type="ARBA" id="ARBA00023125"/>
    </source>
</evidence>
<evidence type="ECO:0000259" key="5">
    <source>
        <dbReference type="PROSITE" id="PS50987"/>
    </source>
</evidence>
<dbReference type="PANTHER" id="PTHR43132">
    <property type="entry name" value="ARSENICAL RESISTANCE OPERON REPRESSOR ARSR-RELATED"/>
    <property type="match status" value="1"/>
</dbReference>
<proteinExistence type="predicted"/>
<dbReference type="GO" id="GO:0003677">
    <property type="term" value="F:DNA binding"/>
    <property type="evidence" value="ECO:0007669"/>
    <property type="project" value="UniProtKB-KW"/>
</dbReference>
<evidence type="ECO:0000256" key="4">
    <source>
        <dbReference type="SAM" id="MobiDB-lite"/>
    </source>
</evidence>
<feature type="region of interest" description="Disordered" evidence="4">
    <location>
        <begin position="113"/>
        <end position="138"/>
    </location>
</feature>
<dbReference type="PANTHER" id="PTHR43132:SF2">
    <property type="entry name" value="ARSENICAL RESISTANCE OPERON REPRESSOR ARSR-RELATED"/>
    <property type="match status" value="1"/>
</dbReference>
<keyword evidence="3" id="KW-0804">Transcription</keyword>
<dbReference type="InterPro" id="IPR001845">
    <property type="entry name" value="HTH_ArsR_DNA-bd_dom"/>
</dbReference>
<dbReference type="PROSITE" id="PS50987">
    <property type="entry name" value="HTH_ARSR_2"/>
    <property type="match status" value="1"/>
</dbReference>
<protein>
    <submittedName>
        <fullName evidence="6">Metalloregulator ArsR/SmtB family transcription factor</fullName>
    </submittedName>
</protein>
<keyword evidence="2" id="KW-0238">DNA-binding</keyword>